<reference evidence="3" key="1">
    <citation type="submission" date="2018-09" db="EMBL/GenBank/DDBJ databases">
        <authorList>
            <person name="Livingstone P.G."/>
            <person name="Whitworth D.E."/>
        </authorList>
    </citation>
    <scope>NUCLEOTIDE SEQUENCE [LARGE SCALE GENOMIC DNA]</scope>
    <source>
        <strain evidence="3">AB047A</strain>
    </source>
</reference>
<evidence type="ECO:0000313" key="3">
    <source>
        <dbReference type="Proteomes" id="UP000282656"/>
    </source>
</evidence>
<dbReference type="InterPro" id="IPR025591">
    <property type="entry name" value="RloB"/>
</dbReference>
<accession>A0A3A8QNI1</accession>
<comment type="caution">
    <text evidence="2">The sequence shown here is derived from an EMBL/GenBank/DDBJ whole genome shotgun (WGS) entry which is preliminary data.</text>
</comment>
<feature type="compositionally biased region" description="Basic residues" evidence="1">
    <location>
        <begin position="1"/>
        <end position="11"/>
    </location>
</feature>
<dbReference type="Proteomes" id="UP000282656">
    <property type="component" value="Unassembled WGS sequence"/>
</dbReference>
<name>A0A3A8QNI1_9BACT</name>
<evidence type="ECO:0000256" key="1">
    <source>
        <dbReference type="SAM" id="MobiDB-lite"/>
    </source>
</evidence>
<evidence type="ECO:0000313" key="2">
    <source>
        <dbReference type="EMBL" id="RKH70349.1"/>
    </source>
</evidence>
<dbReference type="EMBL" id="RAWM01000024">
    <property type="protein sequence ID" value="RKH70349.1"/>
    <property type="molecule type" value="Genomic_DNA"/>
</dbReference>
<dbReference type="AlphaFoldDB" id="A0A3A8QNI1"/>
<sequence length="217" mass="24912">MSSTRRNRSRPPARGAPRLTPKPRLLVLCEGQNTEPQYIMGFRRWCRNPRVDVEIARERGVPLTLAQKAKELKVRAERLAVREEDENLAYDEVWCVFDIDVHPHVAEALQLARDNGIKAAVSNPCVEVWLLLHFRENPGMQDRHSMQRMMRSFIRDYDKSIDFEVFKRGYADAVRRASRLDVLAAEDGELGRNPSTGFYLLTTSIQKGSEGFDVPSE</sequence>
<feature type="region of interest" description="Disordered" evidence="1">
    <location>
        <begin position="1"/>
        <end position="20"/>
    </location>
</feature>
<dbReference type="OrthoDB" id="9796523at2"/>
<gene>
    <name evidence="2" type="ORF">D7X96_11675</name>
</gene>
<dbReference type="Pfam" id="PF13707">
    <property type="entry name" value="RloB"/>
    <property type="match status" value="1"/>
</dbReference>
<protein>
    <submittedName>
        <fullName evidence="2">RloB domain-containing protein</fullName>
    </submittedName>
</protein>
<organism evidence="2 3">
    <name type="scientific">Corallococcus interemptor</name>
    <dbReference type="NCBI Taxonomy" id="2316720"/>
    <lineage>
        <taxon>Bacteria</taxon>
        <taxon>Pseudomonadati</taxon>
        <taxon>Myxococcota</taxon>
        <taxon>Myxococcia</taxon>
        <taxon>Myxococcales</taxon>
        <taxon>Cystobacterineae</taxon>
        <taxon>Myxococcaceae</taxon>
        <taxon>Corallococcus</taxon>
    </lineage>
</organism>
<keyword evidence="3" id="KW-1185">Reference proteome</keyword>
<proteinExistence type="predicted"/>